<dbReference type="InterPro" id="IPR000571">
    <property type="entry name" value="Znf_CCCH"/>
</dbReference>
<feature type="region of interest" description="Disordered" evidence="2">
    <location>
        <begin position="245"/>
        <end position="286"/>
    </location>
</feature>
<gene>
    <name evidence="4" type="ORF">Tco_0974953</name>
</gene>
<protein>
    <submittedName>
        <fullName evidence="4">WRKY family transcription factor</fullName>
    </submittedName>
</protein>
<keyword evidence="1" id="KW-0862">Zinc</keyword>
<evidence type="ECO:0000313" key="4">
    <source>
        <dbReference type="EMBL" id="GJT48796.1"/>
    </source>
</evidence>
<evidence type="ECO:0000259" key="3">
    <source>
        <dbReference type="PROSITE" id="PS50103"/>
    </source>
</evidence>
<proteinExistence type="predicted"/>
<organism evidence="4 5">
    <name type="scientific">Tanacetum coccineum</name>
    <dbReference type="NCBI Taxonomy" id="301880"/>
    <lineage>
        <taxon>Eukaryota</taxon>
        <taxon>Viridiplantae</taxon>
        <taxon>Streptophyta</taxon>
        <taxon>Embryophyta</taxon>
        <taxon>Tracheophyta</taxon>
        <taxon>Spermatophyta</taxon>
        <taxon>Magnoliopsida</taxon>
        <taxon>eudicotyledons</taxon>
        <taxon>Gunneridae</taxon>
        <taxon>Pentapetalae</taxon>
        <taxon>asterids</taxon>
        <taxon>campanulids</taxon>
        <taxon>Asterales</taxon>
        <taxon>Asteraceae</taxon>
        <taxon>Asteroideae</taxon>
        <taxon>Anthemideae</taxon>
        <taxon>Anthemidinae</taxon>
        <taxon>Tanacetum</taxon>
    </lineage>
</organism>
<keyword evidence="1" id="KW-0863">Zinc-finger</keyword>
<reference evidence="4" key="2">
    <citation type="submission" date="2022-01" db="EMBL/GenBank/DDBJ databases">
        <authorList>
            <person name="Yamashiro T."/>
            <person name="Shiraishi A."/>
            <person name="Satake H."/>
            <person name="Nakayama K."/>
        </authorList>
    </citation>
    <scope>NUCLEOTIDE SEQUENCE</scope>
</reference>
<keyword evidence="1" id="KW-0479">Metal-binding</keyword>
<sequence length="286" mass="31359">MTGETPPPSQPKQPIDKSYSITSIKACIPTPLDLDKLNYNSWSALFQWFCCTYKVHNHLETPPTTESSTIDSLHETNDSLVVIWMYSTISPKLVEMVVDIDTLAHGVWKRLKDHNMSIRSSSITDFFQDIKSNADRLANLDSPVKDMVFPSLFHNPSSSPTVLVASTTPHDKANTMATSGFDVCRNFQHGSCSYEACCKFVHGANDLRPCLSLMSSTTQGWFQPTSVNRTQQMNINVASKATVPISNHTTGQSSQQPKAQTQQFAFGPTGPLQPGPPGGIPSLVAP</sequence>
<feature type="domain" description="C3H1-type" evidence="3">
    <location>
        <begin position="178"/>
        <end position="205"/>
    </location>
</feature>
<evidence type="ECO:0000256" key="1">
    <source>
        <dbReference type="PROSITE-ProRule" id="PRU00723"/>
    </source>
</evidence>
<dbReference type="Proteomes" id="UP001151760">
    <property type="component" value="Unassembled WGS sequence"/>
</dbReference>
<name>A0ABQ5ED08_9ASTR</name>
<accession>A0ABQ5ED08</accession>
<feature type="compositionally biased region" description="Low complexity" evidence="2">
    <location>
        <begin position="252"/>
        <end position="270"/>
    </location>
</feature>
<keyword evidence="5" id="KW-1185">Reference proteome</keyword>
<comment type="caution">
    <text evidence="4">The sequence shown here is derived from an EMBL/GenBank/DDBJ whole genome shotgun (WGS) entry which is preliminary data.</text>
</comment>
<feature type="zinc finger region" description="C3H1-type" evidence="1">
    <location>
        <begin position="178"/>
        <end position="205"/>
    </location>
</feature>
<evidence type="ECO:0000313" key="5">
    <source>
        <dbReference type="Proteomes" id="UP001151760"/>
    </source>
</evidence>
<dbReference type="PANTHER" id="PTHR47481:SF10">
    <property type="entry name" value="COPIA-LIKE POLYPROTEIN_RETROTRANSPOSON"/>
    <property type="match status" value="1"/>
</dbReference>
<dbReference type="Gene3D" id="4.10.1000.10">
    <property type="entry name" value="Zinc finger, CCCH-type"/>
    <property type="match status" value="1"/>
</dbReference>
<reference evidence="4" key="1">
    <citation type="journal article" date="2022" name="Int. J. Mol. Sci.">
        <title>Draft Genome of Tanacetum Coccineum: Genomic Comparison of Closely Related Tanacetum-Family Plants.</title>
        <authorList>
            <person name="Yamashiro T."/>
            <person name="Shiraishi A."/>
            <person name="Nakayama K."/>
            <person name="Satake H."/>
        </authorList>
    </citation>
    <scope>NUCLEOTIDE SEQUENCE</scope>
</reference>
<dbReference type="PANTHER" id="PTHR47481">
    <property type="match status" value="1"/>
</dbReference>
<evidence type="ECO:0000256" key="2">
    <source>
        <dbReference type="SAM" id="MobiDB-lite"/>
    </source>
</evidence>
<dbReference type="EMBL" id="BQNB010016183">
    <property type="protein sequence ID" value="GJT48796.1"/>
    <property type="molecule type" value="Genomic_DNA"/>
</dbReference>
<dbReference type="PROSITE" id="PS50103">
    <property type="entry name" value="ZF_C3H1"/>
    <property type="match status" value="1"/>
</dbReference>